<accession>A0A5N5J8M1</accession>
<dbReference type="Proteomes" id="UP000326939">
    <property type="component" value="Chromosome 18"/>
</dbReference>
<reference evidence="2" key="1">
    <citation type="journal article" date="2019" name="Gigascience">
        <title>De novo genome assembly of the endangered Acer yangbiense, a plant species with extremely small populations endemic to Yunnan Province, China.</title>
        <authorList>
            <person name="Yang J."/>
            <person name="Wariss H.M."/>
            <person name="Tao L."/>
            <person name="Zhang R."/>
            <person name="Yun Q."/>
            <person name="Hollingsworth P."/>
            <person name="Dao Z."/>
            <person name="Luo G."/>
            <person name="Guo H."/>
            <person name="Ma Y."/>
            <person name="Sun W."/>
        </authorList>
    </citation>
    <scope>NUCLEOTIDE SEQUENCE [LARGE SCALE GENOMIC DNA]</scope>
    <source>
        <strain evidence="2">cv. br00</strain>
    </source>
</reference>
<evidence type="ECO:0000313" key="1">
    <source>
        <dbReference type="EMBL" id="KAB5514320.1"/>
    </source>
</evidence>
<name>A0A5N5J8M1_9ROSI</name>
<sequence>MVQTDDVEEGLLLVVYGELQAVVGGRRSKMGWKKPLLRLRVLGKKRTEPVGVKVEEVVVLLAIGKKKTETMALGD</sequence>
<protein>
    <submittedName>
        <fullName evidence="1">Uncharacterized protein</fullName>
    </submittedName>
</protein>
<comment type="caution">
    <text evidence="1">The sequence shown here is derived from an EMBL/GenBank/DDBJ whole genome shotgun (WGS) entry which is preliminary data.</text>
</comment>
<organism evidence="1 2">
    <name type="scientific">Salix brachista</name>
    <dbReference type="NCBI Taxonomy" id="2182728"/>
    <lineage>
        <taxon>Eukaryota</taxon>
        <taxon>Viridiplantae</taxon>
        <taxon>Streptophyta</taxon>
        <taxon>Embryophyta</taxon>
        <taxon>Tracheophyta</taxon>
        <taxon>Spermatophyta</taxon>
        <taxon>Magnoliopsida</taxon>
        <taxon>eudicotyledons</taxon>
        <taxon>Gunneridae</taxon>
        <taxon>Pentapetalae</taxon>
        <taxon>rosids</taxon>
        <taxon>fabids</taxon>
        <taxon>Malpighiales</taxon>
        <taxon>Salicaceae</taxon>
        <taxon>Saliceae</taxon>
        <taxon>Salix</taxon>
    </lineage>
</organism>
<keyword evidence="2" id="KW-1185">Reference proteome</keyword>
<evidence type="ECO:0000313" key="2">
    <source>
        <dbReference type="Proteomes" id="UP000326939"/>
    </source>
</evidence>
<proteinExistence type="predicted"/>
<dbReference type="AlphaFoldDB" id="A0A5N5J8M1"/>
<gene>
    <name evidence="1" type="ORF">DKX38_028226</name>
</gene>
<dbReference type="EMBL" id="VDCV01000018">
    <property type="protein sequence ID" value="KAB5514320.1"/>
    <property type="molecule type" value="Genomic_DNA"/>
</dbReference>